<dbReference type="InterPro" id="IPR014729">
    <property type="entry name" value="Rossmann-like_a/b/a_fold"/>
</dbReference>
<sequence>MNCHHLPRFFQSKVKNGSQPSINPLDLWFQHYQPTSATREYNINSTENCCLRWEQLRDRYQKTVIRVAEHVPEVVEFVRGIIKNGSTGYEFEGSVYFDTGAYPSSQRRGYAQLEPWNKGNRELTKGGDGRDPSHIFGYLVNATLEDIAIPPPRSASYESSPPPLVTQMPAPPAEVAYETSRLRPLRCSGVDSSALPSPRHATSPQTMLDMNSLHVLPTLSSASVSSSSADEKSPRMSISSVESVSSVMMLISSASDPFSGAIMQANPTTLTFGSGSFAHSTQIASAVVISRLKTSYTTIEYRYRTNLNACVQSLNAPTKHSSRARSIVRCASPKRLP</sequence>
<dbReference type="OrthoDB" id="2133190at2759"/>
<dbReference type="GeneID" id="64704586"/>
<name>A0A9P7ESH5_9AGAM</name>
<reference evidence="1" key="1">
    <citation type="journal article" date="2020" name="New Phytol.">
        <title>Comparative genomics reveals dynamic genome evolution in host specialist ectomycorrhizal fungi.</title>
        <authorList>
            <person name="Lofgren L.A."/>
            <person name="Nguyen N.H."/>
            <person name="Vilgalys R."/>
            <person name="Ruytinx J."/>
            <person name="Liao H.L."/>
            <person name="Branco S."/>
            <person name="Kuo A."/>
            <person name="LaButti K."/>
            <person name="Lipzen A."/>
            <person name="Andreopoulos W."/>
            <person name="Pangilinan J."/>
            <person name="Riley R."/>
            <person name="Hundley H."/>
            <person name="Na H."/>
            <person name="Barry K."/>
            <person name="Grigoriev I.V."/>
            <person name="Stajich J.E."/>
            <person name="Kennedy P.G."/>
        </authorList>
    </citation>
    <scope>NUCLEOTIDE SEQUENCE</scope>
    <source>
        <strain evidence="1">FC423</strain>
    </source>
</reference>
<proteinExistence type="predicted"/>
<dbReference type="Proteomes" id="UP000823399">
    <property type="component" value="Unassembled WGS sequence"/>
</dbReference>
<dbReference type="EMBL" id="JABBWM010000091">
    <property type="protein sequence ID" value="KAG2092278.1"/>
    <property type="molecule type" value="Genomic_DNA"/>
</dbReference>
<dbReference type="AlphaFoldDB" id="A0A9P7ESH5"/>
<evidence type="ECO:0000313" key="3">
    <source>
        <dbReference type="Proteomes" id="UP000823399"/>
    </source>
</evidence>
<accession>A0A9P7ESH5</accession>
<dbReference type="RefSeq" id="XP_041286803.1">
    <property type="nucleotide sequence ID" value="XM_041442327.1"/>
</dbReference>
<dbReference type="EMBL" id="JABBWM010000130">
    <property type="protein sequence ID" value="KAG2087632.1"/>
    <property type="molecule type" value="Genomic_DNA"/>
</dbReference>
<keyword evidence="3" id="KW-1185">Reference proteome</keyword>
<organism evidence="1 3">
    <name type="scientific">Suillus discolor</name>
    <dbReference type="NCBI Taxonomy" id="1912936"/>
    <lineage>
        <taxon>Eukaryota</taxon>
        <taxon>Fungi</taxon>
        <taxon>Dikarya</taxon>
        <taxon>Basidiomycota</taxon>
        <taxon>Agaricomycotina</taxon>
        <taxon>Agaricomycetes</taxon>
        <taxon>Agaricomycetidae</taxon>
        <taxon>Boletales</taxon>
        <taxon>Suillineae</taxon>
        <taxon>Suillaceae</taxon>
        <taxon>Suillus</taxon>
    </lineage>
</organism>
<protein>
    <submittedName>
        <fullName evidence="1">Uncharacterized protein</fullName>
    </submittedName>
</protein>
<evidence type="ECO:0000313" key="2">
    <source>
        <dbReference type="EMBL" id="KAG2092278.1"/>
    </source>
</evidence>
<dbReference type="Gene3D" id="3.40.50.620">
    <property type="entry name" value="HUPs"/>
    <property type="match status" value="1"/>
</dbReference>
<evidence type="ECO:0000313" key="1">
    <source>
        <dbReference type="EMBL" id="KAG2087632.1"/>
    </source>
</evidence>
<comment type="caution">
    <text evidence="1">The sequence shown here is derived from an EMBL/GenBank/DDBJ whole genome shotgun (WGS) entry which is preliminary data.</text>
</comment>
<gene>
    <name evidence="2" type="ORF">F5147DRAFT_779674</name>
    <name evidence="1" type="ORF">F5147DRAFT_781276</name>
</gene>